<gene>
    <name evidence="1" type="ORF">EIY87_06595</name>
</gene>
<reference evidence="1 2" key="1">
    <citation type="submission" date="2018-12" db="EMBL/GenBank/DDBJ databases">
        <title>Amycolatopsis eburnea sp. nov. actinomycete associate with arbuscular mycorrhiza fungal spore.</title>
        <authorList>
            <person name="Lumyong S."/>
            <person name="Chaiya L."/>
        </authorList>
    </citation>
    <scope>NUCLEOTIDE SEQUENCE [LARGE SCALE GENOMIC DNA]</scope>
    <source>
        <strain evidence="1 2">GLM-1</strain>
    </source>
</reference>
<sequence>MPADAGPAVKTLKKWLRGFVGETSLEAVAAAASYSVSAVSGALGGTELPRLRLVRSIAAGVGAPAHEAHRVWWAAALEEFTKHNPGLPGDPLAELALDLRRAMLRHDLGKTDVLRRMARLCEADGDVTKAMSRATLCRLLTGNTLPRTDQMTVFLRALSLRDSEVEQLTGRYEELSAARRKALR</sequence>
<accession>A0A3R9EWH5</accession>
<evidence type="ECO:0000313" key="1">
    <source>
        <dbReference type="EMBL" id="RSD22820.1"/>
    </source>
</evidence>
<protein>
    <submittedName>
        <fullName evidence="1">Uncharacterized protein</fullName>
    </submittedName>
</protein>
<keyword evidence="2" id="KW-1185">Reference proteome</keyword>
<dbReference type="EMBL" id="RSEC01000024">
    <property type="protein sequence ID" value="RSD22820.1"/>
    <property type="molecule type" value="Genomic_DNA"/>
</dbReference>
<organism evidence="1 2">
    <name type="scientific">Amycolatopsis eburnea</name>
    <dbReference type="NCBI Taxonomy" id="2267691"/>
    <lineage>
        <taxon>Bacteria</taxon>
        <taxon>Bacillati</taxon>
        <taxon>Actinomycetota</taxon>
        <taxon>Actinomycetes</taxon>
        <taxon>Pseudonocardiales</taxon>
        <taxon>Pseudonocardiaceae</taxon>
        <taxon>Amycolatopsis</taxon>
    </lineage>
</organism>
<name>A0A3R9EWH5_9PSEU</name>
<dbReference type="AlphaFoldDB" id="A0A3R9EWH5"/>
<evidence type="ECO:0000313" key="2">
    <source>
        <dbReference type="Proteomes" id="UP000267081"/>
    </source>
</evidence>
<proteinExistence type="predicted"/>
<dbReference type="RefSeq" id="WP_125306767.1">
    <property type="nucleotide sequence ID" value="NZ_RSEC01000024.1"/>
</dbReference>
<comment type="caution">
    <text evidence="1">The sequence shown here is derived from an EMBL/GenBank/DDBJ whole genome shotgun (WGS) entry which is preliminary data.</text>
</comment>
<dbReference type="Proteomes" id="UP000267081">
    <property type="component" value="Unassembled WGS sequence"/>
</dbReference>